<evidence type="ECO:0000313" key="10">
    <source>
        <dbReference type="Proteomes" id="UP000006316"/>
    </source>
</evidence>
<dbReference type="PANTHER" id="PTHR30480:SF13">
    <property type="entry name" value="BETA-HEXOSAMINIDASE"/>
    <property type="match status" value="1"/>
</dbReference>
<keyword evidence="7" id="KW-0472">Membrane</keyword>
<evidence type="ECO:0000256" key="4">
    <source>
        <dbReference type="ARBA" id="ARBA00022801"/>
    </source>
</evidence>
<keyword evidence="9" id="KW-0449">Lipoprotein</keyword>
<dbReference type="GO" id="GO:0004563">
    <property type="term" value="F:beta-N-acetylhexosaminidase activity"/>
    <property type="evidence" value="ECO:0007669"/>
    <property type="project" value="UniProtKB-EC"/>
</dbReference>
<feature type="region of interest" description="Disordered" evidence="6">
    <location>
        <begin position="67"/>
        <end position="93"/>
    </location>
</feature>
<dbReference type="InterPro" id="IPR019800">
    <property type="entry name" value="Glyco_hydro_3_AS"/>
</dbReference>
<evidence type="ECO:0000256" key="5">
    <source>
        <dbReference type="ARBA" id="ARBA00023295"/>
    </source>
</evidence>
<gene>
    <name evidence="9" type="ORF">BABA_13377</name>
</gene>
<feature type="transmembrane region" description="Helical" evidence="7">
    <location>
        <begin position="39"/>
        <end position="59"/>
    </location>
</feature>
<dbReference type="SUPFAM" id="SSF51445">
    <property type="entry name" value="(Trans)glycosidases"/>
    <property type="match status" value="1"/>
</dbReference>
<evidence type="ECO:0000256" key="3">
    <source>
        <dbReference type="ARBA" id="ARBA00012663"/>
    </source>
</evidence>
<dbReference type="eggNOG" id="COG1472">
    <property type="taxonomic scope" value="Bacteria"/>
</dbReference>
<dbReference type="EMBL" id="AJLS01000096">
    <property type="protein sequence ID" value="EKN67028.1"/>
    <property type="molecule type" value="Genomic_DNA"/>
</dbReference>
<dbReference type="InterPro" id="IPR001764">
    <property type="entry name" value="Glyco_hydro_3_N"/>
</dbReference>
<accession>K6DG34</accession>
<comment type="catalytic activity">
    <reaction evidence="1">
        <text>Hydrolysis of terminal non-reducing N-acetyl-D-hexosamine residues in N-acetyl-beta-D-hexosaminides.</text>
        <dbReference type="EC" id="3.2.1.52"/>
    </reaction>
</comment>
<evidence type="ECO:0000259" key="8">
    <source>
        <dbReference type="Pfam" id="PF00933"/>
    </source>
</evidence>
<dbReference type="PROSITE" id="PS00775">
    <property type="entry name" value="GLYCOSYL_HYDROL_F3"/>
    <property type="match status" value="1"/>
</dbReference>
<dbReference type="InterPro" id="IPR025453">
    <property type="entry name" value="DUF4309"/>
</dbReference>
<proteinExistence type="inferred from homology"/>
<feature type="compositionally biased region" description="Basic and acidic residues" evidence="6">
    <location>
        <begin position="1"/>
        <end position="10"/>
    </location>
</feature>
<dbReference type="AlphaFoldDB" id="K6DG34"/>
<feature type="domain" description="Glycoside hydrolase family 3 N-terminal" evidence="8">
    <location>
        <begin position="268"/>
        <end position="588"/>
    </location>
</feature>
<evidence type="ECO:0000256" key="2">
    <source>
        <dbReference type="ARBA" id="ARBA00005336"/>
    </source>
</evidence>
<dbReference type="GO" id="GO:0005975">
    <property type="term" value="P:carbohydrate metabolic process"/>
    <property type="evidence" value="ECO:0007669"/>
    <property type="project" value="InterPro"/>
</dbReference>
<dbReference type="PANTHER" id="PTHR30480">
    <property type="entry name" value="BETA-HEXOSAMINIDASE-RELATED"/>
    <property type="match status" value="1"/>
</dbReference>
<comment type="caution">
    <text evidence="9">The sequence shown here is derived from an EMBL/GenBank/DDBJ whole genome shotgun (WGS) entry which is preliminary data.</text>
</comment>
<evidence type="ECO:0000256" key="7">
    <source>
        <dbReference type="SAM" id="Phobius"/>
    </source>
</evidence>
<keyword evidence="4" id="KW-0378">Hydrolase</keyword>
<dbReference type="STRING" id="1117379.BABA_13377"/>
<dbReference type="Gene3D" id="3.20.20.300">
    <property type="entry name" value="Glycoside hydrolase, family 3, N-terminal domain"/>
    <property type="match status" value="1"/>
</dbReference>
<keyword evidence="5" id="KW-0326">Glycosidase</keyword>
<dbReference type="EC" id="3.2.1.52" evidence="3"/>
<organism evidence="9 10">
    <name type="scientific">Neobacillus bataviensis LMG 21833</name>
    <dbReference type="NCBI Taxonomy" id="1117379"/>
    <lineage>
        <taxon>Bacteria</taxon>
        <taxon>Bacillati</taxon>
        <taxon>Bacillota</taxon>
        <taxon>Bacilli</taxon>
        <taxon>Bacillales</taxon>
        <taxon>Bacillaceae</taxon>
        <taxon>Neobacillus</taxon>
    </lineage>
</organism>
<dbReference type="InterPro" id="IPR036962">
    <property type="entry name" value="Glyco_hydro_3_N_sf"/>
</dbReference>
<dbReference type="NCBIfam" id="NF003740">
    <property type="entry name" value="PRK05337.1"/>
    <property type="match status" value="1"/>
</dbReference>
<keyword evidence="7" id="KW-0812">Transmembrane</keyword>
<dbReference type="Pfam" id="PF14172">
    <property type="entry name" value="DUF4309"/>
    <property type="match status" value="1"/>
</dbReference>
<feature type="region of interest" description="Disordered" evidence="6">
    <location>
        <begin position="1"/>
        <end position="24"/>
    </location>
</feature>
<name>K6DG34_9BACI</name>
<feature type="compositionally biased region" description="Polar residues" evidence="6">
    <location>
        <begin position="67"/>
        <end position="85"/>
    </location>
</feature>
<dbReference type="InterPro" id="IPR017853">
    <property type="entry name" value="GH"/>
</dbReference>
<dbReference type="Proteomes" id="UP000006316">
    <property type="component" value="Unassembled WGS sequence"/>
</dbReference>
<dbReference type="Pfam" id="PF00933">
    <property type="entry name" value="Glyco_hydro_3"/>
    <property type="match status" value="1"/>
</dbReference>
<dbReference type="GO" id="GO:0009254">
    <property type="term" value="P:peptidoglycan turnover"/>
    <property type="evidence" value="ECO:0007669"/>
    <property type="project" value="TreeGrafter"/>
</dbReference>
<sequence>MITDKKDGKCGDQLQQPVKRKDRKGNCNMKRRRASRNKLLIFTIPLLILALIIGVYYYAIKENSSEQNTQGKESPIITQPSGKNTVDSKNERNSNLEKLVEETFSLSKEGKVPNIPFVSGKTERKEVNQEWGKSDHISETAKGRYEEYKSHHATIGYVDQTVNDIRSYDSELQNISLNDIKKTGGEPDDIRYYKDSTHDQIILVYHENTSTDLLWVLPVKTEQEPNPKVDHISLFTQIEKTPNQQPQVEKPNQQGNQSISAVISKMSLEDKIGQMILAGVSGTTMDASAKKLISQIHVGGIIFYKNNFETSAQAVQFVNQLKAGNSSSLPLLLGVDQEGGRVTRLPGGLVNFPPNKQIGQVNNPEFSYKVGTLLGQELKEFGLNLDFAPVLDINSNPNNPVIGDRSFGNNAEIVSKLGVQTMKGIQSQNVITTIKHFPGHGDTSVDSHLDLPIVNKSLKELKELELIPFERAINQGADVVMVAHILLPQLDKSNPGTMSKAVMTDLLRKQLGFTGVIMTDDMTMGAITEHFDTGKAAVESVKAGSDIILVGHDYNNVVKIISSLKTAVQNGEISEQRLNESIERIIQLKRNYSINDTKVESPKINEINHSINSLMNNYLH</sequence>
<keyword evidence="10" id="KW-1185">Reference proteome</keyword>
<protein>
    <recommendedName>
        <fullName evidence="3">beta-N-acetylhexosaminidase</fullName>
        <ecNumber evidence="3">3.2.1.52</ecNumber>
    </recommendedName>
</protein>
<dbReference type="PATRIC" id="fig|1117379.3.peg.2762"/>
<reference evidence="9 10" key="1">
    <citation type="journal article" date="2012" name="Front. Microbiol.">
        <title>Redundancy and modularity in membrane-associated dissimilatory nitrate reduction in Bacillus.</title>
        <authorList>
            <person name="Heylen K."/>
            <person name="Keltjens J."/>
        </authorList>
    </citation>
    <scope>NUCLEOTIDE SEQUENCE [LARGE SCALE GENOMIC DNA]</scope>
    <source>
        <strain evidence="10">LMG 21833T</strain>
    </source>
</reference>
<evidence type="ECO:0000256" key="6">
    <source>
        <dbReference type="SAM" id="MobiDB-lite"/>
    </source>
</evidence>
<evidence type="ECO:0000256" key="1">
    <source>
        <dbReference type="ARBA" id="ARBA00001231"/>
    </source>
</evidence>
<keyword evidence="7" id="KW-1133">Transmembrane helix</keyword>
<comment type="similarity">
    <text evidence="2">Belongs to the glycosyl hydrolase 3 family.</text>
</comment>
<dbReference type="InterPro" id="IPR050226">
    <property type="entry name" value="NagZ_Beta-hexosaminidase"/>
</dbReference>
<evidence type="ECO:0000313" key="9">
    <source>
        <dbReference type="EMBL" id="EKN67028.1"/>
    </source>
</evidence>